<dbReference type="Gramene" id="Solyc04g077353.1.1">
    <property type="protein sequence ID" value="Solyc04g077353.1.1"/>
    <property type="gene ID" value="Solyc04g077353.1"/>
</dbReference>
<dbReference type="InParanoid" id="A0A3Q7H191"/>
<dbReference type="Proteomes" id="UP000004994">
    <property type="component" value="Chromosome 4"/>
</dbReference>
<organism evidence="1">
    <name type="scientific">Solanum lycopersicum</name>
    <name type="common">Tomato</name>
    <name type="synonym">Lycopersicon esculentum</name>
    <dbReference type="NCBI Taxonomy" id="4081"/>
    <lineage>
        <taxon>Eukaryota</taxon>
        <taxon>Viridiplantae</taxon>
        <taxon>Streptophyta</taxon>
        <taxon>Embryophyta</taxon>
        <taxon>Tracheophyta</taxon>
        <taxon>Spermatophyta</taxon>
        <taxon>Magnoliopsida</taxon>
        <taxon>eudicotyledons</taxon>
        <taxon>Gunneridae</taxon>
        <taxon>Pentapetalae</taxon>
        <taxon>asterids</taxon>
        <taxon>lamiids</taxon>
        <taxon>Solanales</taxon>
        <taxon>Solanaceae</taxon>
        <taxon>Solanoideae</taxon>
        <taxon>Solaneae</taxon>
        <taxon>Solanum</taxon>
        <taxon>Solanum subgen. Lycopersicon</taxon>
    </lineage>
</organism>
<protein>
    <submittedName>
        <fullName evidence="1">Uncharacterized protein</fullName>
    </submittedName>
</protein>
<proteinExistence type="predicted"/>
<name>A0A3Q7H191_SOLLC</name>
<evidence type="ECO:0000313" key="2">
    <source>
        <dbReference type="Proteomes" id="UP000004994"/>
    </source>
</evidence>
<dbReference type="AlphaFoldDB" id="A0A3Q7H191"/>
<reference evidence="1" key="2">
    <citation type="submission" date="2019-01" db="UniProtKB">
        <authorList>
            <consortium name="EnsemblPlants"/>
        </authorList>
    </citation>
    <scope>IDENTIFICATION</scope>
    <source>
        <strain evidence="1">cv. Heinz 1706</strain>
    </source>
</reference>
<keyword evidence="2" id="KW-1185">Reference proteome</keyword>
<accession>A0A3Q7H191</accession>
<dbReference type="EnsemblPlants" id="Solyc04g077353.1.1">
    <property type="protein sequence ID" value="Solyc04g077353.1.1"/>
    <property type="gene ID" value="Solyc04g077353.1"/>
</dbReference>
<reference evidence="1" key="1">
    <citation type="journal article" date="2012" name="Nature">
        <title>The tomato genome sequence provides insights into fleshy fruit evolution.</title>
        <authorList>
            <consortium name="Tomato Genome Consortium"/>
        </authorList>
    </citation>
    <scope>NUCLEOTIDE SEQUENCE [LARGE SCALE GENOMIC DNA]</scope>
    <source>
        <strain evidence="1">cv. Heinz 1706</strain>
    </source>
</reference>
<sequence>MGDPLHRKPFHGPIRADTLVPRKCVSVGKLKLCQRKSSGLSSFASFTTRLPEFKSSATGFWTDLEVFVDHIVSFLSLRRTSIPGLLTFKITEDVLSVVVEKLLCIDEQKANIKGRKNQKLVPIDDALRQHLENGNI</sequence>
<evidence type="ECO:0000313" key="1">
    <source>
        <dbReference type="EnsemblPlants" id="Solyc04g077353.1.1"/>
    </source>
</evidence>